<evidence type="ECO:0000313" key="2">
    <source>
        <dbReference type="EMBL" id="RLQ88078.1"/>
    </source>
</evidence>
<dbReference type="PANTHER" id="PTHR43355:SF2">
    <property type="entry name" value="FLAVIN REDUCTASE (NADPH)"/>
    <property type="match status" value="1"/>
</dbReference>
<gene>
    <name evidence="2" type="ORF">D8780_07525</name>
</gene>
<organism evidence="2 3">
    <name type="scientific">Notoacmeibacter ruber</name>
    <dbReference type="NCBI Taxonomy" id="2670375"/>
    <lineage>
        <taxon>Bacteria</taxon>
        <taxon>Pseudomonadati</taxon>
        <taxon>Pseudomonadota</taxon>
        <taxon>Alphaproteobacteria</taxon>
        <taxon>Hyphomicrobiales</taxon>
        <taxon>Notoacmeibacteraceae</taxon>
        <taxon>Notoacmeibacter</taxon>
    </lineage>
</organism>
<name>A0A3L7JBF3_9HYPH</name>
<dbReference type="InterPro" id="IPR016040">
    <property type="entry name" value="NAD(P)-bd_dom"/>
</dbReference>
<dbReference type="PANTHER" id="PTHR43355">
    <property type="entry name" value="FLAVIN REDUCTASE (NADPH)"/>
    <property type="match status" value="1"/>
</dbReference>
<dbReference type="EMBL" id="RCWN01000001">
    <property type="protein sequence ID" value="RLQ88078.1"/>
    <property type="molecule type" value="Genomic_DNA"/>
</dbReference>
<feature type="domain" description="NAD(P)-binding" evidence="1">
    <location>
        <begin position="7"/>
        <end position="203"/>
    </location>
</feature>
<dbReference type="AlphaFoldDB" id="A0A3L7JBF3"/>
<dbReference type="CDD" id="cd05244">
    <property type="entry name" value="BVR-B_like_SDR_a"/>
    <property type="match status" value="1"/>
</dbReference>
<evidence type="ECO:0000313" key="3">
    <source>
        <dbReference type="Proteomes" id="UP000281094"/>
    </source>
</evidence>
<dbReference type="GO" id="GO:0016646">
    <property type="term" value="F:oxidoreductase activity, acting on the CH-NH group of donors, NAD or NADP as acceptor"/>
    <property type="evidence" value="ECO:0007669"/>
    <property type="project" value="TreeGrafter"/>
</dbReference>
<protein>
    <submittedName>
        <fullName evidence="2">NAD-dependent epimerase/dehydratase family protein</fullName>
    </submittedName>
</protein>
<proteinExistence type="predicted"/>
<keyword evidence="3" id="KW-1185">Reference proteome</keyword>
<dbReference type="InterPro" id="IPR051606">
    <property type="entry name" value="Polyketide_Oxido-like"/>
</dbReference>
<evidence type="ECO:0000259" key="1">
    <source>
        <dbReference type="Pfam" id="PF13460"/>
    </source>
</evidence>
<reference evidence="2 3" key="1">
    <citation type="submission" date="2018-10" db="EMBL/GenBank/DDBJ databases">
        <title>Notoacmeibacter sp. M2BS9Y-3-1, whole genome shotgun sequence.</title>
        <authorList>
            <person name="Tuo L."/>
        </authorList>
    </citation>
    <scope>NUCLEOTIDE SEQUENCE [LARGE SCALE GENOMIC DNA]</scope>
    <source>
        <strain evidence="2 3">M2BS9Y-3-1</strain>
    </source>
</reference>
<dbReference type="SUPFAM" id="SSF51735">
    <property type="entry name" value="NAD(P)-binding Rossmann-fold domains"/>
    <property type="match status" value="1"/>
</dbReference>
<dbReference type="Pfam" id="PF13460">
    <property type="entry name" value="NAD_binding_10"/>
    <property type="match status" value="1"/>
</dbReference>
<dbReference type="RefSeq" id="WP_121645043.1">
    <property type="nucleotide sequence ID" value="NZ_RCWN01000001.1"/>
</dbReference>
<sequence length="216" mass="23183">MKIVLIGATGMVGSDVLKEATSRGHDVTAIVRETAKLPEGEKITLLSLDIHQEEDLKKALSDADVLISAFNPGWDDPEIYQHHLEGSRTIARAAQQAGIRLIMVGGAGSLYAPDGSQFVDGEAFPDEWRAGAKAARDILKELENGDFSPLDWSFVSPAFELSPGKKKGGFELGKDHPVADAEGRSRISSGDLAEAIVDEAETPRHTGERFTLAYAA</sequence>
<dbReference type="InterPro" id="IPR036291">
    <property type="entry name" value="NAD(P)-bd_dom_sf"/>
</dbReference>
<comment type="caution">
    <text evidence="2">The sequence shown here is derived from an EMBL/GenBank/DDBJ whole genome shotgun (WGS) entry which is preliminary data.</text>
</comment>
<accession>A0A3L7JBF3</accession>
<dbReference type="Gene3D" id="3.40.50.720">
    <property type="entry name" value="NAD(P)-binding Rossmann-like Domain"/>
    <property type="match status" value="1"/>
</dbReference>
<dbReference type="Proteomes" id="UP000281094">
    <property type="component" value="Unassembled WGS sequence"/>
</dbReference>